<accession>A0A074J8E9</accession>
<evidence type="ECO:0000313" key="2">
    <source>
        <dbReference type="Proteomes" id="UP000027432"/>
    </source>
</evidence>
<proteinExistence type="predicted"/>
<dbReference type="AlphaFoldDB" id="A0A074J8E9"/>
<dbReference type="EMBL" id="AUND01000023">
    <property type="protein sequence ID" value="KEO52849.1"/>
    <property type="molecule type" value="Genomic_DNA"/>
</dbReference>
<protein>
    <submittedName>
        <fullName evidence="1">Uncharacterized protein</fullName>
    </submittedName>
</protein>
<comment type="caution">
    <text evidence="1">The sequence shown here is derived from an EMBL/GenBank/DDBJ whole genome shotgun (WGS) entry which is preliminary data.</text>
</comment>
<dbReference type="OrthoDB" id="9966922at2"/>
<name>A0A074J8E9_9RHOB</name>
<gene>
    <name evidence="1" type="ORF">TP2_07880</name>
</gene>
<organism evidence="1 2">
    <name type="scientific">Thioclava pacifica DSM 10166</name>
    <dbReference type="NCBI Taxonomy" id="1353537"/>
    <lineage>
        <taxon>Bacteria</taxon>
        <taxon>Pseudomonadati</taxon>
        <taxon>Pseudomonadota</taxon>
        <taxon>Alphaproteobacteria</taxon>
        <taxon>Rhodobacterales</taxon>
        <taxon>Paracoccaceae</taxon>
        <taxon>Thioclava</taxon>
    </lineage>
</organism>
<reference evidence="1 2" key="1">
    <citation type="submission" date="2013-07" db="EMBL/GenBank/DDBJ databases">
        <title>Thioclava pacifica DSM 10166 Genome Sequencing.</title>
        <authorList>
            <person name="Lai Q."/>
            <person name="Shao Z."/>
        </authorList>
    </citation>
    <scope>NUCLEOTIDE SEQUENCE [LARGE SCALE GENOMIC DNA]</scope>
    <source>
        <strain evidence="1 2">DSM 10166</strain>
    </source>
</reference>
<keyword evidence="2" id="KW-1185">Reference proteome</keyword>
<dbReference type="Proteomes" id="UP000027432">
    <property type="component" value="Unassembled WGS sequence"/>
</dbReference>
<evidence type="ECO:0000313" key="1">
    <source>
        <dbReference type="EMBL" id="KEO52849.1"/>
    </source>
</evidence>
<sequence length="50" mass="5897">MPRTFVSIFKLFSKRRDNVLDARYDALRASPEPKKHRLHVSPFTQLQRAA</sequence>
<dbReference type="RefSeq" id="WP_157617101.1">
    <property type="nucleotide sequence ID" value="NZ_AUND01000023.1"/>
</dbReference>